<accession>A0A5B7CT81</accession>
<reference evidence="1 2" key="1">
    <citation type="submission" date="2019-05" db="EMBL/GenBank/DDBJ databases">
        <title>Another draft genome of Portunus trituberculatus and its Hox gene families provides insights of decapod evolution.</title>
        <authorList>
            <person name="Jeong J.-H."/>
            <person name="Song I."/>
            <person name="Kim S."/>
            <person name="Choi T."/>
            <person name="Kim D."/>
            <person name="Ryu S."/>
            <person name="Kim W."/>
        </authorList>
    </citation>
    <scope>NUCLEOTIDE SEQUENCE [LARGE SCALE GENOMIC DNA]</scope>
    <source>
        <tissue evidence="1">Muscle</tissue>
    </source>
</reference>
<dbReference type="EMBL" id="VSRR010000126">
    <property type="protein sequence ID" value="MPC10673.1"/>
    <property type="molecule type" value="Genomic_DNA"/>
</dbReference>
<comment type="caution">
    <text evidence="1">The sequence shown here is derived from an EMBL/GenBank/DDBJ whole genome shotgun (WGS) entry which is preliminary data.</text>
</comment>
<protein>
    <submittedName>
        <fullName evidence="1">Uncharacterized protein</fullName>
    </submittedName>
</protein>
<organism evidence="1 2">
    <name type="scientific">Portunus trituberculatus</name>
    <name type="common">Swimming crab</name>
    <name type="synonym">Neptunus trituberculatus</name>
    <dbReference type="NCBI Taxonomy" id="210409"/>
    <lineage>
        <taxon>Eukaryota</taxon>
        <taxon>Metazoa</taxon>
        <taxon>Ecdysozoa</taxon>
        <taxon>Arthropoda</taxon>
        <taxon>Crustacea</taxon>
        <taxon>Multicrustacea</taxon>
        <taxon>Malacostraca</taxon>
        <taxon>Eumalacostraca</taxon>
        <taxon>Eucarida</taxon>
        <taxon>Decapoda</taxon>
        <taxon>Pleocyemata</taxon>
        <taxon>Brachyura</taxon>
        <taxon>Eubrachyura</taxon>
        <taxon>Portunoidea</taxon>
        <taxon>Portunidae</taxon>
        <taxon>Portuninae</taxon>
        <taxon>Portunus</taxon>
    </lineage>
</organism>
<proteinExistence type="predicted"/>
<evidence type="ECO:0000313" key="2">
    <source>
        <dbReference type="Proteomes" id="UP000324222"/>
    </source>
</evidence>
<evidence type="ECO:0000313" key="1">
    <source>
        <dbReference type="EMBL" id="MPC10673.1"/>
    </source>
</evidence>
<sequence>MTVEYRNDLIHKRQLSSERPRFDPNSETLCSLTSYSYLFLKATEVISRVLKNVSRDNNV</sequence>
<name>A0A5B7CT81_PORTR</name>
<dbReference type="Proteomes" id="UP000324222">
    <property type="component" value="Unassembled WGS sequence"/>
</dbReference>
<dbReference type="AlphaFoldDB" id="A0A5B7CT81"/>
<gene>
    <name evidence="1" type="ORF">E2C01_003313</name>
</gene>
<keyword evidence="2" id="KW-1185">Reference proteome</keyword>